<evidence type="ECO:0000313" key="1">
    <source>
        <dbReference type="EMBL" id="LAA45531.1"/>
    </source>
</evidence>
<name>A0A2D4FDI1_MICCO</name>
<organism evidence="1">
    <name type="scientific">Micrurus corallinus</name>
    <name type="common">Brazilian coral snake</name>
    <dbReference type="NCBI Taxonomy" id="54390"/>
    <lineage>
        <taxon>Eukaryota</taxon>
        <taxon>Metazoa</taxon>
        <taxon>Chordata</taxon>
        <taxon>Craniata</taxon>
        <taxon>Vertebrata</taxon>
        <taxon>Euteleostomi</taxon>
        <taxon>Lepidosauria</taxon>
        <taxon>Squamata</taxon>
        <taxon>Bifurcata</taxon>
        <taxon>Unidentata</taxon>
        <taxon>Episquamata</taxon>
        <taxon>Toxicofera</taxon>
        <taxon>Serpentes</taxon>
        <taxon>Colubroidea</taxon>
        <taxon>Elapidae</taxon>
        <taxon>Elapinae</taxon>
        <taxon>Micrurus</taxon>
    </lineage>
</organism>
<reference evidence="1" key="2">
    <citation type="submission" date="2017-11" db="EMBL/GenBank/DDBJ databases">
        <title>Coralsnake Venomics: Analyses of Venom Gland Transcriptomes and Proteomes of Six Brazilian Taxa.</title>
        <authorList>
            <person name="Aird S.D."/>
            <person name="Jorge da Silva N."/>
            <person name="Qiu L."/>
            <person name="Villar-Briones A."/>
            <person name="Aparecida-Saddi V."/>
            <person name="Campos-Telles M.P."/>
            <person name="Grau M."/>
            <person name="Mikheyev A.S."/>
        </authorList>
    </citation>
    <scope>NUCLEOTIDE SEQUENCE</scope>
    <source>
        <tissue evidence="1">Venom_gland</tissue>
    </source>
</reference>
<reference evidence="1" key="1">
    <citation type="submission" date="2017-07" db="EMBL/GenBank/DDBJ databases">
        <authorList>
            <person name="Mikheyev A."/>
            <person name="Grau M."/>
        </authorList>
    </citation>
    <scope>NUCLEOTIDE SEQUENCE</scope>
    <source>
        <tissue evidence="1">Venom_gland</tissue>
    </source>
</reference>
<dbReference type="EMBL" id="IACJ01062250">
    <property type="protein sequence ID" value="LAA45531.1"/>
    <property type="molecule type" value="Transcribed_RNA"/>
</dbReference>
<proteinExistence type="predicted"/>
<protein>
    <submittedName>
        <fullName evidence="1">Uncharacterized protein</fullName>
    </submittedName>
</protein>
<accession>A0A2D4FDI1</accession>
<sequence length="198" mass="23468">MRLSQGRLSRRNLCRPPRYHIRSLLTQSCQPSWNESLRRFSAKLQKKRRREFQNSKLPECNRKARAHVKSGLCSLSRKRVARDGLYLASKTAGCFDVILFILRHPVDIPFFFFKERSKSVKKHFGNLLIFLISPVCSQHLYTCLPYDNSTWDNFQKNNSHEAFWLCAFKAKRKQFCTRCEVKKNIPFGLLERNFSTFR</sequence>
<dbReference type="AlphaFoldDB" id="A0A2D4FDI1"/>